<dbReference type="WBParaSite" id="nRc.2.0.1.t22601-RA">
    <property type="protein sequence ID" value="nRc.2.0.1.t22601-RA"/>
    <property type="gene ID" value="nRc.2.0.1.g22601"/>
</dbReference>
<protein>
    <submittedName>
        <fullName evidence="2">Uncharacterized protein</fullName>
    </submittedName>
</protein>
<reference evidence="2" key="1">
    <citation type="submission" date="2022-11" db="UniProtKB">
        <authorList>
            <consortium name="WormBaseParasite"/>
        </authorList>
    </citation>
    <scope>IDENTIFICATION</scope>
</reference>
<dbReference type="AlphaFoldDB" id="A0A915JA94"/>
<evidence type="ECO:0000313" key="1">
    <source>
        <dbReference type="Proteomes" id="UP000887565"/>
    </source>
</evidence>
<organism evidence="1 2">
    <name type="scientific">Romanomermis culicivorax</name>
    <name type="common">Nematode worm</name>
    <dbReference type="NCBI Taxonomy" id="13658"/>
    <lineage>
        <taxon>Eukaryota</taxon>
        <taxon>Metazoa</taxon>
        <taxon>Ecdysozoa</taxon>
        <taxon>Nematoda</taxon>
        <taxon>Enoplea</taxon>
        <taxon>Dorylaimia</taxon>
        <taxon>Mermithida</taxon>
        <taxon>Mermithoidea</taxon>
        <taxon>Mermithidae</taxon>
        <taxon>Romanomermis</taxon>
    </lineage>
</organism>
<keyword evidence="1" id="KW-1185">Reference proteome</keyword>
<proteinExistence type="predicted"/>
<name>A0A915JA94_ROMCU</name>
<sequence>MEKYRRSESIEQFFEAHIRFETKPLSRCYLMSYCFTCPPVGLVGPNIISDPEVVGATDEAEIFDVELAAAPTDMDVF</sequence>
<dbReference type="Proteomes" id="UP000887565">
    <property type="component" value="Unplaced"/>
</dbReference>
<evidence type="ECO:0000313" key="2">
    <source>
        <dbReference type="WBParaSite" id="nRc.2.0.1.t22601-RA"/>
    </source>
</evidence>
<accession>A0A915JA94</accession>